<dbReference type="GO" id="GO:0032760">
    <property type="term" value="P:positive regulation of tumor necrosis factor production"/>
    <property type="evidence" value="ECO:0007669"/>
    <property type="project" value="Ensembl"/>
</dbReference>
<keyword evidence="3" id="KW-1133">Transmembrane helix</keyword>
<dbReference type="PROSITE" id="PS00615">
    <property type="entry name" value="C_TYPE_LECTIN_1"/>
    <property type="match status" value="1"/>
</dbReference>
<dbReference type="AlphaFoldDB" id="A0A8C6R4M9"/>
<proteinExistence type="predicted"/>
<dbReference type="Gene3D" id="3.10.100.10">
    <property type="entry name" value="Mannose-Binding Protein A, subunit A"/>
    <property type="match status" value="1"/>
</dbReference>
<dbReference type="OMA" id="ERLCCHC"/>
<keyword evidence="3" id="KW-0472">Membrane</keyword>
<accession>A0A8C6R4M9</accession>
<dbReference type="GO" id="GO:0009897">
    <property type="term" value="C:external side of plasma membrane"/>
    <property type="evidence" value="ECO:0007669"/>
    <property type="project" value="Ensembl"/>
</dbReference>
<evidence type="ECO:0000256" key="3">
    <source>
        <dbReference type="SAM" id="Phobius"/>
    </source>
</evidence>
<evidence type="ECO:0000256" key="1">
    <source>
        <dbReference type="ARBA" id="ARBA00022734"/>
    </source>
</evidence>
<reference evidence="5" key="1">
    <citation type="submission" date="2025-08" db="UniProtKB">
        <authorList>
            <consortium name="Ensembl"/>
        </authorList>
    </citation>
    <scope>IDENTIFICATION</scope>
</reference>
<dbReference type="CDD" id="cd03590">
    <property type="entry name" value="CLECT_DC-SIGN_like"/>
    <property type="match status" value="1"/>
</dbReference>
<feature type="domain" description="C-type lectin" evidence="4">
    <location>
        <begin position="196"/>
        <end position="302"/>
    </location>
</feature>
<dbReference type="GO" id="GO:0001879">
    <property type="term" value="P:detection of yeast"/>
    <property type="evidence" value="ECO:0007669"/>
    <property type="project" value="Ensembl"/>
</dbReference>
<dbReference type="SUPFAM" id="SSF56436">
    <property type="entry name" value="C-type lectin-like"/>
    <property type="match status" value="1"/>
</dbReference>
<sequence length="311" mass="34875">MSDSTEARTQQLGALDDEEWMISGTNYSVKTSGSLPYSGIKSFTGCLGRGHMVLQLLAFLFLAGLLVITLAQVSKISQGHNNSMQKFFEQLTQLEAELFSKIPISQGQNESMQKISEQLIQLKAELSESPENQGPGASGLILNNNIMGLKRCLISKITIIQKQDDSKQEKISQQLTQLQAQLYSLCCPCPWDWTSFVGNCYFFSMSQRNWNDAVTMGAQLVIIKSEEEQTFLQQTSKAKGRTWMGLSDFNKEAALMSYGLFSFQKYWNKGEPNNIGEEDCAEFSGDGWNDSKCDLRKFWICKKAETLCTTS</sequence>
<dbReference type="GO" id="GO:0050766">
    <property type="term" value="P:positive regulation of phagocytosis"/>
    <property type="evidence" value="ECO:0007669"/>
    <property type="project" value="Ensembl"/>
</dbReference>
<dbReference type="GO" id="GO:0006910">
    <property type="term" value="P:phagocytosis, recognition"/>
    <property type="evidence" value="ECO:0007669"/>
    <property type="project" value="Ensembl"/>
</dbReference>
<protein>
    <submittedName>
        <fullName evidence="5">CD209b antigen</fullName>
    </submittedName>
</protein>
<dbReference type="InterPro" id="IPR018378">
    <property type="entry name" value="C-type_lectin_CS"/>
</dbReference>
<evidence type="ECO:0000256" key="2">
    <source>
        <dbReference type="ARBA" id="ARBA00023157"/>
    </source>
</evidence>
<dbReference type="InterPro" id="IPR016186">
    <property type="entry name" value="C-type_lectin-like/link_sf"/>
</dbReference>
<organism evidence="5 6">
    <name type="scientific">Nannospalax galili</name>
    <name type="common">Northern Israeli blind subterranean mole rat</name>
    <name type="synonym">Spalax galili</name>
    <dbReference type="NCBI Taxonomy" id="1026970"/>
    <lineage>
        <taxon>Eukaryota</taxon>
        <taxon>Metazoa</taxon>
        <taxon>Chordata</taxon>
        <taxon>Craniata</taxon>
        <taxon>Vertebrata</taxon>
        <taxon>Euteleostomi</taxon>
        <taxon>Mammalia</taxon>
        <taxon>Eutheria</taxon>
        <taxon>Euarchontoglires</taxon>
        <taxon>Glires</taxon>
        <taxon>Rodentia</taxon>
        <taxon>Myomorpha</taxon>
        <taxon>Muroidea</taxon>
        <taxon>Spalacidae</taxon>
        <taxon>Spalacinae</taxon>
        <taxon>Nannospalax</taxon>
    </lineage>
</organism>
<dbReference type="InterPro" id="IPR050111">
    <property type="entry name" value="C-type_lectin/snaclec_domain"/>
</dbReference>
<dbReference type="Proteomes" id="UP000694381">
    <property type="component" value="Unassembled WGS sequence"/>
</dbReference>
<dbReference type="GeneTree" id="ENSGT00940000155012"/>
<dbReference type="SMART" id="SM00034">
    <property type="entry name" value="CLECT"/>
    <property type="match status" value="1"/>
</dbReference>
<dbReference type="Ensembl" id="ENSNGAT00000017937.1">
    <property type="protein sequence ID" value="ENSNGAP00000012379.1"/>
    <property type="gene ID" value="ENSNGAG00000014247.1"/>
</dbReference>
<dbReference type="Pfam" id="PF00059">
    <property type="entry name" value="Lectin_C"/>
    <property type="match status" value="1"/>
</dbReference>
<dbReference type="InterPro" id="IPR033989">
    <property type="entry name" value="CD209-like_CTLD"/>
</dbReference>
<evidence type="ECO:0000259" key="4">
    <source>
        <dbReference type="PROSITE" id="PS50041"/>
    </source>
</evidence>
<gene>
    <name evidence="5" type="primary">LOC103726531</name>
</gene>
<evidence type="ECO:0000313" key="5">
    <source>
        <dbReference type="Ensembl" id="ENSNGAP00000012379.1"/>
    </source>
</evidence>
<evidence type="ECO:0000313" key="6">
    <source>
        <dbReference type="Proteomes" id="UP000694381"/>
    </source>
</evidence>
<name>A0A8C6R4M9_NANGA</name>
<keyword evidence="2" id="KW-1015">Disulfide bond</keyword>
<dbReference type="PANTHER" id="PTHR22803">
    <property type="entry name" value="MANNOSE, PHOSPHOLIPASE, LECTIN RECEPTOR RELATED"/>
    <property type="match status" value="1"/>
</dbReference>
<dbReference type="GO" id="GO:0005537">
    <property type="term" value="F:D-mannose binding"/>
    <property type="evidence" value="ECO:0007669"/>
    <property type="project" value="Ensembl"/>
</dbReference>
<dbReference type="InterPro" id="IPR016187">
    <property type="entry name" value="CTDL_fold"/>
</dbReference>
<dbReference type="GO" id="GO:0001872">
    <property type="term" value="F:(1-&gt;3)-beta-D-glucan binding"/>
    <property type="evidence" value="ECO:0007669"/>
    <property type="project" value="Ensembl"/>
</dbReference>
<feature type="transmembrane region" description="Helical" evidence="3">
    <location>
        <begin position="52"/>
        <end position="71"/>
    </location>
</feature>
<keyword evidence="3" id="KW-0812">Transmembrane</keyword>
<dbReference type="GO" id="GO:0016045">
    <property type="term" value="P:detection of bacterium"/>
    <property type="evidence" value="ECO:0007669"/>
    <property type="project" value="Ensembl"/>
</dbReference>
<reference evidence="5" key="2">
    <citation type="submission" date="2025-09" db="UniProtKB">
        <authorList>
            <consortium name="Ensembl"/>
        </authorList>
    </citation>
    <scope>IDENTIFICATION</scope>
</reference>
<keyword evidence="1" id="KW-0430">Lectin</keyword>
<keyword evidence="6" id="KW-1185">Reference proteome</keyword>
<dbReference type="PROSITE" id="PS50041">
    <property type="entry name" value="C_TYPE_LECTIN_2"/>
    <property type="match status" value="1"/>
</dbReference>
<dbReference type="InterPro" id="IPR001304">
    <property type="entry name" value="C-type_lectin-like"/>
</dbReference>